<name>A0A5A7STN0_CUCMM</name>
<evidence type="ECO:0000313" key="4">
    <source>
        <dbReference type="Proteomes" id="UP000321947"/>
    </source>
</evidence>
<accession>A0A5A7STN0</accession>
<dbReference type="EMBL" id="SSTD01015517">
    <property type="protein sequence ID" value="TYK02557.1"/>
    <property type="molecule type" value="Genomic_DNA"/>
</dbReference>
<dbReference type="Proteomes" id="UP000321393">
    <property type="component" value="Unassembled WGS sequence"/>
</dbReference>
<dbReference type="Proteomes" id="UP000321947">
    <property type="component" value="Unassembled WGS sequence"/>
</dbReference>
<gene>
    <name evidence="2" type="ORF">E5676_scaffold925G00080</name>
    <name evidence="1" type="ORF">E6C27_scaffold400G00510</name>
</gene>
<comment type="caution">
    <text evidence="1">The sequence shown here is derived from an EMBL/GenBank/DDBJ whole genome shotgun (WGS) entry which is preliminary data.</text>
</comment>
<sequence length="92" mass="10579">MTVYHGESVSFRVIENFDEGTSSNPFDEGASSRQFHEENDMFGMLNDLQAPIEQEEEIEEGRLEDEMLRNIGVDIDEDTINIFQGLLNEARH</sequence>
<reference evidence="3 4" key="1">
    <citation type="submission" date="2019-08" db="EMBL/GenBank/DDBJ databases">
        <title>Draft genome sequences of two oriental melons (Cucumis melo L. var makuwa).</title>
        <authorList>
            <person name="Kwon S.-Y."/>
        </authorList>
    </citation>
    <scope>NUCLEOTIDE SEQUENCE [LARGE SCALE GENOMIC DNA]</scope>
    <source>
        <strain evidence="4">cv. Chang Bougi</strain>
        <strain evidence="3">cv. SW 3</strain>
        <tissue evidence="1">Leaf</tissue>
    </source>
</reference>
<evidence type="ECO:0000313" key="3">
    <source>
        <dbReference type="Proteomes" id="UP000321393"/>
    </source>
</evidence>
<protein>
    <submittedName>
        <fullName evidence="1">GDSL esterase/lipase</fullName>
    </submittedName>
</protein>
<proteinExistence type="predicted"/>
<dbReference type="EMBL" id="SSTE01020493">
    <property type="protein sequence ID" value="KAA0033988.1"/>
    <property type="molecule type" value="Genomic_DNA"/>
</dbReference>
<dbReference type="AlphaFoldDB" id="A0A5A7STN0"/>
<organism evidence="1 3">
    <name type="scientific">Cucumis melo var. makuwa</name>
    <name type="common">Oriental melon</name>
    <dbReference type="NCBI Taxonomy" id="1194695"/>
    <lineage>
        <taxon>Eukaryota</taxon>
        <taxon>Viridiplantae</taxon>
        <taxon>Streptophyta</taxon>
        <taxon>Embryophyta</taxon>
        <taxon>Tracheophyta</taxon>
        <taxon>Spermatophyta</taxon>
        <taxon>Magnoliopsida</taxon>
        <taxon>eudicotyledons</taxon>
        <taxon>Gunneridae</taxon>
        <taxon>Pentapetalae</taxon>
        <taxon>rosids</taxon>
        <taxon>fabids</taxon>
        <taxon>Cucurbitales</taxon>
        <taxon>Cucurbitaceae</taxon>
        <taxon>Benincaseae</taxon>
        <taxon>Cucumis</taxon>
    </lineage>
</organism>
<evidence type="ECO:0000313" key="1">
    <source>
        <dbReference type="EMBL" id="KAA0033988.1"/>
    </source>
</evidence>
<evidence type="ECO:0000313" key="2">
    <source>
        <dbReference type="EMBL" id="TYK02557.1"/>
    </source>
</evidence>